<dbReference type="InterPro" id="IPR017452">
    <property type="entry name" value="GPCR_Rhodpsn_7TM"/>
</dbReference>
<evidence type="ECO:0000259" key="6">
    <source>
        <dbReference type="PROSITE" id="PS50262"/>
    </source>
</evidence>
<comment type="subcellular location">
    <subcellularLocation>
        <location evidence="1">Membrane</location>
    </subcellularLocation>
</comment>
<dbReference type="GO" id="GO:0004930">
    <property type="term" value="F:G protein-coupled receptor activity"/>
    <property type="evidence" value="ECO:0007669"/>
    <property type="project" value="InterPro"/>
</dbReference>
<organism evidence="7 8">
    <name type="scientific">Heterorhabditis bacteriophora</name>
    <name type="common">Entomopathogenic nematode worm</name>
    <dbReference type="NCBI Taxonomy" id="37862"/>
    <lineage>
        <taxon>Eukaryota</taxon>
        <taxon>Metazoa</taxon>
        <taxon>Ecdysozoa</taxon>
        <taxon>Nematoda</taxon>
        <taxon>Chromadorea</taxon>
        <taxon>Rhabditida</taxon>
        <taxon>Rhabditina</taxon>
        <taxon>Rhabditomorpha</taxon>
        <taxon>Strongyloidea</taxon>
        <taxon>Heterorhabditidae</taxon>
        <taxon>Heterorhabditis</taxon>
    </lineage>
</organism>
<feature type="transmembrane region" description="Helical" evidence="5">
    <location>
        <begin position="81"/>
        <end position="106"/>
    </location>
</feature>
<reference evidence="8" key="1">
    <citation type="submission" date="2016-11" db="UniProtKB">
        <authorList>
            <consortium name="WormBaseParasite"/>
        </authorList>
    </citation>
    <scope>IDENTIFICATION</scope>
</reference>
<feature type="domain" description="G-protein coupled receptors family 1 profile" evidence="6">
    <location>
        <begin position="1"/>
        <end position="105"/>
    </location>
</feature>
<keyword evidence="4 5" id="KW-0472">Membrane</keyword>
<dbReference type="Proteomes" id="UP000095283">
    <property type="component" value="Unplaced"/>
</dbReference>
<dbReference type="PANTHER" id="PTHR47760">
    <property type="entry name" value="G-PROTEIN COUPLED RECEPTOR B0563.6-LIKE PROTEIN-RELATED"/>
    <property type="match status" value="1"/>
</dbReference>
<dbReference type="InterPro" id="IPR053093">
    <property type="entry name" value="GPCR-like"/>
</dbReference>
<dbReference type="Gene3D" id="1.20.1070.10">
    <property type="entry name" value="Rhodopsin 7-helix transmembrane proteins"/>
    <property type="match status" value="1"/>
</dbReference>
<evidence type="ECO:0000256" key="2">
    <source>
        <dbReference type="ARBA" id="ARBA00022692"/>
    </source>
</evidence>
<dbReference type="AlphaFoldDB" id="A0A1I7X368"/>
<evidence type="ECO:0000256" key="1">
    <source>
        <dbReference type="ARBA" id="ARBA00004370"/>
    </source>
</evidence>
<dbReference type="InterPro" id="IPR000276">
    <property type="entry name" value="GPCR_Rhodpsn"/>
</dbReference>
<dbReference type="GO" id="GO:0016020">
    <property type="term" value="C:membrane"/>
    <property type="evidence" value="ECO:0007669"/>
    <property type="project" value="UniProtKB-SubCell"/>
</dbReference>
<proteinExistence type="predicted"/>
<feature type="transmembrane region" description="Helical" evidence="5">
    <location>
        <begin position="118"/>
        <end position="135"/>
    </location>
</feature>
<name>A0A1I7X368_HETBA</name>
<dbReference type="SUPFAM" id="SSF81321">
    <property type="entry name" value="Family A G protein-coupled receptor-like"/>
    <property type="match status" value="1"/>
</dbReference>
<keyword evidence="7" id="KW-1185">Reference proteome</keyword>
<dbReference type="Pfam" id="PF00001">
    <property type="entry name" value="7tm_1"/>
    <property type="match status" value="1"/>
</dbReference>
<dbReference type="PROSITE" id="PS50262">
    <property type="entry name" value="G_PROTEIN_RECEP_F1_2"/>
    <property type="match status" value="1"/>
</dbReference>
<evidence type="ECO:0000313" key="7">
    <source>
        <dbReference type="Proteomes" id="UP000095283"/>
    </source>
</evidence>
<evidence type="ECO:0000256" key="4">
    <source>
        <dbReference type="ARBA" id="ARBA00023136"/>
    </source>
</evidence>
<keyword evidence="2 5" id="KW-0812">Transmembrane</keyword>
<protein>
    <submittedName>
        <fullName evidence="8">G_PROTEIN_RECEP_F1_2 domain-containing protein</fullName>
    </submittedName>
</protein>
<accession>A0A1I7X368</accession>
<feature type="transmembrane region" description="Helical" evidence="5">
    <location>
        <begin position="30"/>
        <end position="49"/>
    </location>
</feature>
<evidence type="ECO:0000256" key="3">
    <source>
        <dbReference type="ARBA" id="ARBA00022989"/>
    </source>
</evidence>
<dbReference type="PANTHER" id="PTHR47760:SF1">
    <property type="entry name" value="G-PROTEIN COUPLED RECEPTORS FAMILY 1 PROFILE DOMAIN-CONTAINING PROTEIN"/>
    <property type="match status" value="1"/>
</dbReference>
<sequence>MPLPLSICPYVVCDTKRTEWFMIYETLRELISRVFPFFLVAFLNARILITYRNTKKDRMERLANSQKRFVFEKSEKEEKRLFILLFAIIIVFFLCTIPAAPLTILVADNRSNNFPFQYLQYWGAIISTGNLFRFFEQS</sequence>
<keyword evidence="3 5" id="KW-1133">Transmembrane helix</keyword>
<dbReference type="WBParaSite" id="Hba_11824">
    <property type="protein sequence ID" value="Hba_11824"/>
    <property type="gene ID" value="Hba_11824"/>
</dbReference>
<evidence type="ECO:0000256" key="5">
    <source>
        <dbReference type="SAM" id="Phobius"/>
    </source>
</evidence>
<evidence type="ECO:0000313" key="8">
    <source>
        <dbReference type="WBParaSite" id="Hba_11824"/>
    </source>
</evidence>